<sequence length="117" mass="13520">MTANPIQCKVTDALNTVVGKWKPTILLNLHFKGTMRFSELMNNIPDITQKMLTSQLRELEKEDLIVRVVYPQIPPKVEYSISEHGKTLQPIFDMLHEWGVTHLEHMHTNTVEALEVK</sequence>
<dbReference type="Pfam" id="PF01638">
    <property type="entry name" value="HxlR"/>
    <property type="match status" value="1"/>
</dbReference>
<keyword evidence="6" id="KW-1185">Reference proteome</keyword>
<evidence type="ECO:0000256" key="2">
    <source>
        <dbReference type="ARBA" id="ARBA00023125"/>
    </source>
</evidence>
<evidence type="ECO:0000313" key="6">
    <source>
        <dbReference type="Proteomes" id="UP001519287"/>
    </source>
</evidence>
<organism evidence="5 6">
    <name type="scientific">Paenibacillus eucommiae</name>
    <dbReference type="NCBI Taxonomy" id="1355755"/>
    <lineage>
        <taxon>Bacteria</taxon>
        <taxon>Bacillati</taxon>
        <taxon>Bacillota</taxon>
        <taxon>Bacilli</taxon>
        <taxon>Bacillales</taxon>
        <taxon>Paenibacillaceae</taxon>
        <taxon>Paenibacillus</taxon>
    </lineage>
</organism>
<dbReference type="Proteomes" id="UP001519287">
    <property type="component" value="Unassembled WGS sequence"/>
</dbReference>
<evidence type="ECO:0000256" key="1">
    <source>
        <dbReference type="ARBA" id="ARBA00023015"/>
    </source>
</evidence>
<gene>
    <name evidence="5" type="ORF">J2Z66_001070</name>
</gene>
<evidence type="ECO:0000259" key="4">
    <source>
        <dbReference type="PROSITE" id="PS51118"/>
    </source>
</evidence>
<dbReference type="EMBL" id="JAGGLB010000002">
    <property type="protein sequence ID" value="MBP1989475.1"/>
    <property type="molecule type" value="Genomic_DNA"/>
</dbReference>
<evidence type="ECO:0000256" key="3">
    <source>
        <dbReference type="ARBA" id="ARBA00023163"/>
    </source>
</evidence>
<keyword evidence="3" id="KW-0804">Transcription</keyword>
<comment type="caution">
    <text evidence="5">The sequence shown here is derived from an EMBL/GenBank/DDBJ whole genome shotgun (WGS) entry which is preliminary data.</text>
</comment>
<feature type="domain" description="HTH hxlR-type" evidence="4">
    <location>
        <begin position="8"/>
        <end position="107"/>
    </location>
</feature>
<dbReference type="SUPFAM" id="SSF46785">
    <property type="entry name" value="Winged helix' DNA-binding domain"/>
    <property type="match status" value="1"/>
</dbReference>
<protein>
    <submittedName>
        <fullName evidence="5">DNA-binding HxlR family transcriptional regulator</fullName>
    </submittedName>
</protein>
<keyword evidence="2 5" id="KW-0238">DNA-binding</keyword>
<accession>A0ABS4IPI9</accession>
<dbReference type="InterPro" id="IPR036388">
    <property type="entry name" value="WH-like_DNA-bd_sf"/>
</dbReference>
<dbReference type="InterPro" id="IPR036390">
    <property type="entry name" value="WH_DNA-bd_sf"/>
</dbReference>
<dbReference type="PANTHER" id="PTHR33204">
    <property type="entry name" value="TRANSCRIPTIONAL REGULATOR, MARR FAMILY"/>
    <property type="match status" value="1"/>
</dbReference>
<keyword evidence="1" id="KW-0805">Transcription regulation</keyword>
<dbReference type="InterPro" id="IPR002577">
    <property type="entry name" value="HTH_HxlR"/>
</dbReference>
<dbReference type="Gene3D" id="1.10.10.10">
    <property type="entry name" value="Winged helix-like DNA-binding domain superfamily/Winged helix DNA-binding domain"/>
    <property type="match status" value="1"/>
</dbReference>
<dbReference type="PROSITE" id="PS51118">
    <property type="entry name" value="HTH_HXLR"/>
    <property type="match status" value="1"/>
</dbReference>
<evidence type="ECO:0000313" key="5">
    <source>
        <dbReference type="EMBL" id="MBP1989475.1"/>
    </source>
</evidence>
<proteinExistence type="predicted"/>
<dbReference type="GO" id="GO:0003677">
    <property type="term" value="F:DNA binding"/>
    <property type="evidence" value="ECO:0007669"/>
    <property type="project" value="UniProtKB-KW"/>
</dbReference>
<name>A0ABS4IPI9_9BACL</name>
<dbReference type="RefSeq" id="WP_209970280.1">
    <property type="nucleotide sequence ID" value="NZ_JAGGLB010000002.1"/>
</dbReference>
<reference evidence="5 6" key="1">
    <citation type="submission" date="2021-03" db="EMBL/GenBank/DDBJ databases">
        <title>Genomic Encyclopedia of Type Strains, Phase IV (KMG-IV): sequencing the most valuable type-strain genomes for metagenomic binning, comparative biology and taxonomic classification.</title>
        <authorList>
            <person name="Goeker M."/>
        </authorList>
    </citation>
    <scope>NUCLEOTIDE SEQUENCE [LARGE SCALE GENOMIC DNA]</scope>
    <source>
        <strain evidence="5 6">DSM 26048</strain>
    </source>
</reference>
<dbReference type="PANTHER" id="PTHR33204:SF29">
    <property type="entry name" value="TRANSCRIPTIONAL REGULATOR"/>
    <property type="match status" value="1"/>
</dbReference>